<dbReference type="SUPFAM" id="SSF52540">
    <property type="entry name" value="P-loop containing nucleoside triphosphate hydrolases"/>
    <property type="match status" value="1"/>
</dbReference>
<dbReference type="PROSITE" id="PS00211">
    <property type="entry name" value="ABC_TRANSPORTER_1"/>
    <property type="match status" value="1"/>
</dbReference>
<dbReference type="InterPro" id="IPR017871">
    <property type="entry name" value="ABC_transporter-like_CS"/>
</dbReference>
<evidence type="ECO:0000313" key="6">
    <source>
        <dbReference type="EMBL" id="SNT73707.1"/>
    </source>
</evidence>
<dbReference type="GO" id="GO:0016887">
    <property type="term" value="F:ATP hydrolysis activity"/>
    <property type="evidence" value="ECO:0007669"/>
    <property type="project" value="InterPro"/>
</dbReference>
<sequence>MLEIRKLSIRTRERELLSELSLSLADGTMTALIGPSGCGKTSVLKWLAGILPDAMQESGQLLLDGVPVTRPHPALCYQPQSDALFPWLTIIQNAAIGLEIAGLSRDHARQQVAPLFATFGLEGCEQMFPAQLSGGMRQRAAFLRTVVQEGRFILLDEPFSALDAVTRLRMQDWLLQRLHERPRGVLLVTHDLHEAATLADRIIVMSSGPGRIIADIPVTTPRDQRDEATLAPLRDRLKSLLLKETTT</sequence>
<dbReference type="InterPro" id="IPR027417">
    <property type="entry name" value="P-loop_NTPase"/>
</dbReference>
<keyword evidence="2" id="KW-0813">Transport</keyword>
<dbReference type="InterPro" id="IPR003439">
    <property type="entry name" value="ABC_transporter-like_ATP-bd"/>
</dbReference>
<dbReference type="AlphaFoldDB" id="A0A239PVI8"/>
<dbReference type="PANTHER" id="PTHR42788">
    <property type="entry name" value="TAURINE IMPORT ATP-BINDING PROTEIN-RELATED"/>
    <property type="match status" value="1"/>
</dbReference>
<dbReference type="PANTHER" id="PTHR42788:SF2">
    <property type="entry name" value="ABC TRANSPORTER ATP-BINDING PROTEIN"/>
    <property type="match status" value="1"/>
</dbReference>
<organism evidence="6 7">
    <name type="scientific">Paracoccus seriniphilus</name>
    <dbReference type="NCBI Taxonomy" id="184748"/>
    <lineage>
        <taxon>Bacteria</taxon>
        <taxon>Pseudomonadati</taxon>
        <taxon>Pseudomonadota</taxon>
        <taxon>Alphaproteobacteria</taxon>
        <taxon>Rhodobacterales</taxon>
        <taxon>Paracoccaceae</taxon>
        <taxon>Paracoccus</taxon>
    </lineage>
</organism>
<keyword evidence="3" id="KW-0547">Nucleotide-binding</keyword>
<reference evidence="6 7" key="1">
    <citation type="submission" date="2017-07" db="EMBL/GenBank/DDBJ databases">
        <authorList>
            <person name="Sun Z.S."/>
            <person name="Albrecht U."/>
            <person name="Echele G."/>
            <person name="Lee C.C."/>
        </authorList>
    </citation>
    <scope>NUCLEOTIDE SEQUENCE [LARGE SCALE GENOMIC DNA]</scope>
    <source>
        <strain evidence="6 7">DSM 14827</strain>
    </source>
</reference>
<dbReference type="Pfam" id="PF00005">
    <property type="entry name" value="ABC_tran"/>
    <property type="match status" value="1"/>
</dbReference>
<dbReference type="OrthoDB" id="9802264at2"/>
<dbReference type="EMBL" id="FZQB01000005">
    <property type="protein sequence ID" value="SNT73707.1"/>
    <property type="molecule type" value="Genomic_DNA"/>
</dbReference>
<evidence type="ECO:0000256" key="3">
    <source>
        <dbReference type="ARBA" id="ARBA00022741"/>
    </source>
</evidence>
<accession>A0A239PVI8</accession>
<dbReference type="InterPro" id="IPR003593">
    <property type="entry name" value="AAA+_ATPase"/>
</dbReference>
<keyword evidence="4 6" id="KW-0067">ATP-binding</keyword>
<gene>
    <name evidence="6" type="ORF">SAMN05444959_105163</name>
</gene>
<name>A0A239PVI8_9RHOB</name>
<dbReference type="InterPro" id="IPR050166">
    <property type="entry name" value="ABC_transporter_ATP-bind"/>
</dbReference>
<dbReference type="RefSeq" id="WP_089344097.1">
    <property type="nucleotide sequence ID" value="NZ_CP067132.1"/>
</dbReference>
<dbReference type="PROSITE" id="PS50893">
    <property type="entry name" value="ABC_TRANSPORTER_2"/>
    <property type="match status" value="1"/>
</dbReference>
<dbReference type="GO" id="GO:0005524">
    <property type="term" value="F:ATP binding"/>
    <property type="evidence" value="ECO:0007669"/>
    <property type="project" value="UniProtKB-KW"/>
</dbReference>
<evidence type="ECO:0000256" key="2">
    <source>
        <dbReference type="ARBA" id="ARBA00022448"/>
    </source>
</evidence>
<proteinExistence type="inferred from homology"/>
<dbReference type="Gene3D" id="3.40.50.300">
    <property type="entry name" value="P-loop containing nucleotide triphosphate hydrolases"/>
    <property type="match status" value="1"/>
</dbReference>
<comment type="similarity">
    <text evidence="1">Belongs to the ABC transporter superfamily.</text>
</comment>
<keyword evidence="7" id="KW-1185">Reference proteome</keyword>
<evidence type="ECO:0000313" key="7">
    <source>
        <dbReference type="Proteomes" id="UP000198307"/>
    </source>
</evidence>
<dbReference type="SMART" id="SM00382">
    <property type="entry name" value="AAA"/>
    <property type="match status" value="1"/>
</dbReference>
<evidence type="ECO:0000259" key="5">
    <source>
        <dbReference type="PROSITE" id="PS50893"/>
    </source>
</evidence>
<evidence type="ECO:0000256" key="4">
    <source>
        <dbReference type="ARBA" id="ARBA00022840"/>
    </source>
</evidence>
<feature type="domain" description="ABC transporter" evidence="5">
    <location>
        <begin position="2"/>
        <end position="232"/>
    </location>
</feature>
<protein>
    <submittedName>
        <fullName evidence="6">NitT/TauT family transport system ATP-binding protein</fullName>
    </submittedName>
</protein>
<evidence type="ECO:0000256" key="1">
    <source>
        <dbReference type="ARBA" id="ARBA00005417"/>
    </source>
</evidence>
<dbReference type="Proteomes" id="UP000198307">
    <property type="component" value="Unassembled WGS sequence"/>
</dbReference>